<gene>
    <name evidence="6" type="ORF">DICPUDRAFT_40138</name>
</gene>
<dbReference type="Gene3D" id="3.40.50.150">
    <property type="entry name" value="Vaccinia Virus protein VP39"/>
    <property type="match status" value="1"/>
</dbReference>
<dbReference type="GO" id="GO:0008757">
    <property type="term" value="F:S-adenosylmethionine-dependent methyltransferase activity"/>
    <property type="evidence" value="ECO:0007669"/>
    <property type="project" value="UniProtKB-ARBA"/>
</dbReference>
<dbReference type="Pfam" id="PF08242">
    <property type="entry name" value="Methyltransf_12"/>
    <property type="match status" value="1"/>
</dbReference>
<dbReference type="OMA" id="DAQRNWD"/>
<dbReference type="eggNOG" id="KOG2361">
    <property type="taxonomic scope" value="Eukaryota"/>
</dbReference>
<evidence type="ECO:0000256" key="3">
    <source>
        <dbReference type="ARBA" id="ARBA00022679"/>
    </source>
</evidence>
<dbReference type="InterPro" id="IPR013217">
    <property type="entry name" value="Methyltransf_12"/>
</dbReference>
<dbReference type="PIRSF" id="PIRSF037755">
    <property type="entry name" value="Mettl2_prd"/>
    <property type="match status" value="1"/>
</dbReference>
<evidence type="ECO:0000313" key="6">
    <source>
        <dbReference type="EMBL" id="EGC31301.1"/>
    </source>
</evidence>
<dbReference type="VEuPathDB" id="AmoebaDB:DICPUDRAFT_40138"/>
<dbReference type="InterPro" id="IPR029063">
    <property type="entry name" value="SAM-dependent_MTases_sf"/>
</dbReference>
<sequence>MNNNNNNKLFYNIIDDECGFARLYGYVNKENQKTVSPYLIEKYEKEADKFWNKFYKKNNNNFFKDRHWLVREFPEFLKNSKEERKEENTIKVFEIGCGVGNTTLPLLELNDNLYFESFDFSDHAVKLLNQSVESNEKYRGRCSGFVYNAVDGIDKLPKETIEQFGTFDLVVIIFVLSAMDPATMPAVVDMCYKVLKPGGMVLIRDYAVDDMAQYRFVSDSGSKNKLGDNFHVRYDGTRAYYFSLQVMEDLYKAGGFKTFQNIYVEKTVTNRKQNYKMDRKFIQSKFIK</sequence>
<evidence type="ECO:0000313" key="7">
    <source>
        <dbReference type="Proteomes" id="UP000001064"/>
    </source>
</evidence>
<evidence type="ECO:0000256" key="1">
    <source>
        <dbReference type="ARBA" id="ARBA00009725"/>
    </source>
</evidence>
<dbReference type="InParanoid" id="F0ZXM8"/>
<reference evidence="7" key="1">
    <citation type="journal article" date="2011" name="Genome Biol.">
        <title>Comparative genomics of the social amoebae Dictyostelium discoideum and Dictyostelium purpureum.</title>
        <authorList>
            <consortium name="US DOE Joint Genome Institute (JGI-PGF)"/>
            <person name="Sucgang R."/>
            <person name="Kuo A."/>
            <person name="Tian X."/>
            <person name="Salerno W."/>
            <person name="Parikh A."/>
            <person name="Feasley C.L."/>
            <person name="Dalin E."/>
            <person name="Tu H."/>
            <person name="Huang E."/>
            <person name="Barry K."/>
            <person name="Lindquist E."/>
            <person name="Shapiro H."/>
            <person name="Bruce D."/>
            <person name="Schmutz J."/>
            <person name="Salamov A."/>
            <person name="Fey P."/>
            <person name="Gaudet P."/>
            <person name="Anjard C."/>
            <person name="Babu M.M."/>
            <person name="Basu S."/>
            <person name="Bushmanova Y."/>
            <person name="van der Wel H."/>
            <person name="Katoh-Kurasawa M."/>
            <person name="Dinh C."/>
            <person name="Coutinho P.M."/>
            <person name="Saito T."/>
            <person name="Elias M."/>
            <person name="Schaap P."/>
            <person name="Kay R.R."/>
            <person name="Henrissat B."/>
            <person name="Eichinger L."/>
            <person name="Rivero F."/>
            <person name="Putnam N.H."/>
            <person name="West C.M."/>
            <person name="Loomis W.F."/>
            <person name="Chisholm R.L."/>
            <person name="Shaulsky G."/>
            <person name="Strassmann J.E."/>
            <person name="Queller D.C."/>
            <person name="Kuspa A."/>
            <person name="Grigoriev I.V."/>
        </authorList>
    </citation>
    <scope>NUCLEOTIDE SEQUENCE [LARGE SCALE GENOMIC DNA]</scope>
    <source>
        <strain evidence="7">QSDP1</strain>
    </source>
</reference>
<keyword evidence="7" id="KW-1185">Reference proteome</keyword>
<dbReference type="AlphaFoldDB" id="F0ZXM8"/>
<dbReference type="PANTHER" id="PTHR22809">
    <property type="entry name" value="METHYLTRANSFERASE-RELATED"/>
    <property type="match status" value="1"/>
</dbReference>
<dbReference type="PANTHER" id="PTHR22809:SF11">
    <property type="entry name" value="TRNA N(3)-METHYLCYTIDINE METHYLTRANSFERASE METTL2"/>
    <property type="match status" value="1"/>
</dbReference>
<keyword evidence="3 4" id="KW-0808">Transferase</keyword>
<protein>
    <recommendedName>
        <fullName evidence="4">tRNA N(3)-methylcytidine methyltransferase</fullName>
        <ecNumber evidence="4">2.1.1.-</ecNumber>
    </recommendedName>
</protein>
<dbReference type="GO" id="GO:0008173">
    <property type="term" value="F:RNA methyltransferase activity"/>
    <property type="evidence" value="ECO:0007669"/>
    <property type="project" value="UniProtKB-ARBA"/>
</dbReference>
<name>F0ZXM8_DICPU</name>
<dbReference type="EC" id="2.1.1.-" evidence="4"/>
<evidence type="ECO:0000256" key="2">
    <source>
        <dbReference type="ARBA" id="ARBA00022603"/>
    </source>
</evidence>
<dbReference type="GeneID" id="10505918"/>
<dbReference type="GO" id="GO:0032259">
    <property type="term" value="P:methylation"/>
    <property type="evidence" value="ECO:0007669"/>
    <property type="project" value="UniProtKB-KW"/>
</dbReference>
<dbReference type="EMBL" id="GL871263">
    <property type="protein sequence ID" value="EGC31301.1"/>
    <property type="molecule type" value="Genomic_DNA"/>
</dbReference>
<evidence type="ECO:0000259" key="5">
    <source>
        <dbReference type="Pfam" id="PF08242"/>
    </source>
</evidence>
<proteinExistence type="inferred from homology"/>
<dbReference type="KEGG" id="dpp:DICPUDRAFT_40138"/>
<dbReference type="RefSeq" id="XP_003292178.1">
    <property type="nucleotide sequence ID" value="XM_003292130.1"/>
</dbReference>
<organism evidence="6 7">
    <name type="scientific">Dictyostelium purpureum</name>
    <name type="common">Slime mold</name>
    <dbReference type="NCBI Taxonomy" id="5786"/>
    <lineage>
        <taxon>Eukaryota</taxon>
        <taxon>Amoebozoa</taxon>
        <taxon>Evosea</taxon>
        <taxon>Eumycetozoa</taxon>
        <taxon>Dictyostelia</taxon>
        <taxon>Dictyosteliales</taxon>
        <taxon>Dictyosteliaceae</taxon>
        <taxon>Dictyostelium</taxon>
    </lineage>
</organism>
<dbReference type="Proteomes" id="UP000001064">
    <property type="component" value="Unassembled WGS sequence"/>
</dbReference>
<dbReference type="SUPFAM" id="SSF53335">
    <property type="entry name" value="S-adenosyl-L-methionine-dependent methyltransferases"/>
    <property type="match status" value="1"/>
</dbReference>
<dbReference type="CDD" id="cd02440">
    <property type="entry name" value="AdoMet_MTases"/>
    <property type="match status" value="1"/>
</dbReference>
<feature type="domain" description="Methyltransferase type 12" evidence="5">
    <location>
        <begin position="94"/>
        <end position="201"/>
    </location>
</feature>
<evidence type="ECO:0000256" key="4">
    <source>
        <dbReference type="PIRNR" id="PIRNR037755"/>
    </source>
</evidence>
<comment type="similarity">
    <text evidence="1 4">Belongs to the methyltransferase superfamily. METL family.</text>
</comment>
<dbReference type="InterPro" id="IPR026113">
    <property type="entry name" value="METTL2/6/8-like"/>
</dbReference>
<dbReference type="OrthoDB" id="417697at2759"/>
<keyword evidence="2 4" id="KW-0489">Methyltransferase</keyword>
<accession>F0ZXM8</accession>
<comment type="function">
    <text evidence="4">S-adenosyl-L-methionine-dependent methyltransferase.</text>
</comment>